<dbReference type="Proteomes" id="UP000273643">
    <property type="component" value="Unassembled WGS sequence"/>
</dbReference>
<reference evidence="12 13" key="1">
    <citation type="submission" date="2018-11" db="EMBL/GenBank/DDBJ databases">
        <title>Genomic Encyclopedia of Type Strains, Phase IV (KMG-IV): sequencing the most valuable type-strain genomes for metagenomic binning, comparative biology and taxonomic classification.</title>
        <authorList>
            <person name="Goeker M."/>
        </authorList>
    </citation>
    <scope>NUCLEOTIDE SEQUENCE [LARGE SCALE GENOMIC DNA]</scope>
    <source>
        <strain evidence="12 13">DSM 16974</strain>
    </source>
</reference>
<keyword evidence="5" id="KW-0274">FAD</keyword>
<evidence type="ECO:0000256" key="6">
    <source>
        <dbReference type="ARBA" id="ARBA00022977"/>
    </source>
</evidence>
<keyword evidence="6" id="KW-0784">Thiamine biosynthesis</keyword>
<evidence type="ECO:0000256" key="1">
    <source>
        <dbReference type="ARBA" id="ARBA00001974"/>
    </source>
</evidence>
<evidence type="ECO:0000313" key="12">
    <source>
        <dbReference type="EMBL" id="ROQ19843.1"/>
    </source>
</evidence>
<dbReference type="GO" id="GO:0009229">
    <property type="term" value="P:thiamine diphosphate biosynthetic process"/>
    <property type="evidence" value="ECO:0007669"/>
    <property type="project" value="UniProtKB-UniPathway"/>
</dbReference>
<keyword evidence="4" id="KW-0285">Flavoprotein</keyword>
<gene>
    <name evidence="12" type="ORF">EDC38_0432</name>
</gene>
<dbReference type="GO" id="GO:0003884">
    <property type="term" value="F:D-amino-acid oxidase activity"/>
    <property type="evidence" value="ECO:0007669"/>
    <property type="project" value="UniProtKB-EC"/>
</dbReference>
<dbReference type="GO" id="GO:0046416">
    <property type="term" value="P:D-amino acid metabolic process"/>
    <property type="evidence" value="ECO:0007669"/>
    <property type="project" value="InterPro"/>
</dbReference>
<keyword evidence="7" id="KW-0560">Oxidoreductase</keyword>
<protein>
    <recommendedName>
        <fullName evidence="9">D-amino-acid oxidase</fullName>
        <ecNumber evidence="8">1.4.3.3</ecNumber>
    </recommendedName>
</protein>
<evidence type="ECO:0000256" key="4">
    <source>
        <dbReference type="ARBA" id="ARBA00022630"/>
    </source>
</evidence>
<evidence type="ECO:0000313" key="13">
    <source>
        <dbReference type="Proteomes" id="UP000273643"/>
    </source>
</evidence>
<comment type="catalytic activity">
    <reaction evidence="10">
        <text>a D-alpha-amino acid + O2 + H2O = a 2-oxocarboxylate + H2O2 + NH4(+)</text>
        <dbReference type="Rhea" id="RHEA:21816"/>
        <dbReference type="ChEBI" id="CHEBI:15377"/>
        <dbReference type="ChEBI" id="CHEBI:15379"/>
        <dbReference type="ChEBI" id="CHEBI:16240"/>
        <dbReference type="ChEBI" id="CHEBI:28938"/>
        <dbReference type="ChEBI" id="CHEBI:35179"/>
        <dbReference type="ChEBI" id="CHEBI:59871"/>
        <dbReference type="EC" id="1.4.3.3"/>
    </reaction>
    <physiologicalReaction direction="left-to-right" evidence="10">
        <dbReference type="Rhea" id="RHEA:21817"/>
    </physiologicalReaction>
</comment>
<comment type="caution">
    <text evidence="12">The sequence shown here is derived from an EMBL/GenBank/DDBJ whole genome shotgun (WGS) entry which is preliminary data.</text>
</comment>
<dbReference type="AlphaFoldDB" id="A0A3N1NUL0"/>
<dbReference type="Gene3D" id="3.30.9.10">
    <property type="entry name" value="D-Amino Acid Oxidase, subunit A, domain 2"/>
    <property type="match status" value="1"/>
</dbReference>
<organism evidence="12 13">
    <name type="scientific">Marinimicrobium koreense</name>
    <dbReference type="NCBI Taxonomy" id="306545"/>
    <lineage>
        <taxon>Bacteria</taxon>
        <taxon>Pseudomonadati</taxon>
        <taxon>Pseudomonadota</taxon>
        <taxon>Gammaproteobacteria</taxon>
        <taxon>Cellvibrionales</taxon>
        <taxon>Cellvibrionaceae</taxon>
        <taxon>Marinimicrobium</taxon>
    </lineage>
</organism>
<dbReference type="PANTHER" id="PTHR11530">
    <property type="entry name" value="D-AMINO ACID OXIDASE"/>
    <property type="match status" value="1"/>
</dbReference>
<dbReference type="InterPro" id="IPR036188">
    <property type="entry name" value="FAD/NAD-bd_sf"/>
</dbReference>
<comment type="similarity">
    <text evidence="3">Belongs to the DAMOX/DASOX family.</text>
</comment>
<evidence type="ECO:0000256" key="2">
    <source>
        <dbReference type="ARBA" id="ARBA00004948"/>
    </source>
</evidence>
<evidence type="ECO:0000256" key="8">
    <source>
        <dbReference type="ARBA" id="ARBA00039101"/>
    </source>
</evidence>
<dbReference type="UniPathway" id="UPA00060"/>
<dbReference type="RefSeq" id="WP_024459871.1">
    <property type="nucleotide sequence ID" value="NZ_RJUK01000001.1"/>
</dbReference>
<dbReference type="EMBL" id="RJUK01000001">
    <property type="protein sequence ID" value="ROQ19843.1"/>
    <property type="molecule type" value="Genomic_DNA"/>
</dbReference>
<name>A0A3N1NUL0_9GAMM</name>
<evidence type="ECO:0000256" key="10">
    <source>
        <dbReference type="ARBA" id="ARBA00049547"/>
    </source>
</evidence>
<evidence type="ECO:0000259" key="11">
    <source>
        <dbReference type="Pfam" id="PF01266"/>
    </source>
</evidence>
<dbReference type="InterPro" id="IPR012727">
    <property type="entry name" value="Gly_oxidase_ThiO"/>
</dbReference>
<dbReference type="Pfam" id="PF01266">
    <property type="entry name" value="DAO"/>
    <property type="match status" value="1"/>
</dbReference>
<dbReference type="OrthoDB" id="9790035at2"/>
<feature type="domain" description="FAD dependent oxidoreductase" evidence="11">
    <location>
        <begin position="10"/>
        <end position="337"/>
    </location>
</feature>
<evidence type="ECO:0000256" key="5">
    <source>
        <dbReference type="ARBA" id="ARBA00022827"/>
    </source>
</evidence>
<keyword evidence="13" id="KW-1185">Reference proteome</keyword>
<comment type="cofactor">
    <cofactor evidence="1">
        <name>FAD</name>
        <dbReference type="ChEBI" id="CHEBI:57692"/>
    </cofactor>
</comment>
<proteinExistence type="inferred from homology"/>
<dbReference type="InterPro" id="IPR006076">
    <property type="entry name" value="FAD-dep_OxRdtase"/>
</dbReference>
<dbReference type="Gene3D" id="3.50.50.60">
    <property type="entry name" value="FAD/NAD(P)-binding domain"/>
    <property type="match status" value="1"/>
</dbReference>
<dbReference type="PANTHER" id="PTHR11530:SF11">
    <property type="entry name" value="D-ASPARTATE OXIDASE"/>
    <property type="match status" value="1"/>
</dbReference>
<dbReference type="SUPFAM" id="SSF54373">
    <property type="entry name" value="FAD-linked reductases, C-terminal domain"/>
    <property type="match status" value="1"/>
</dbReference>
<dbReference type="InterPro" id="IPR023209">
    <property type="entry name" value="DAO"/>
</dbReference>
<dbReference type="NCBIfam" id="TIGR02352">
    <property type="entry name" value="thiamin_ThiO"/>
    <property type="match status" value="1"/>
</dbReference>
<dbReference type="GO" id="GO:0009228">
    <property type="term" value="P:thiamine biosynthetic process"/>
    <property type="evidence" value="ECO:0007669"/>
    <property type="project" value="UniProtKB-KW"/>
</dbReference>
<comment type="pathway">
    <text evidence="2">Cofactor biosynthesis; thiamine diphosphate biosynthesis.</text>
</comment>
<dbReference type="EC" id="1.4.3.3" evidence="8"/>
<dbReference type="GO" id="GO:0071949">
    <property type="term" value="F:FAD binding"/>
    <property type="evidence" value="ECO:0007669"/>
    <property type="project" value="InterPro"/>
</dbReference>
<dbReference type="SUPFAM" id="SSF51905">
    <property type="entry name" value="FAD/NAD(P)-binding domain"/>
    <property type="match status" value="1"/>
</dbReference>
<accession>A0A3N1NUL0</accession>
<evidence type="ECO:0000256" key="7">
    <source>
        <dbReference type="ARBA" id="ARBA00023002"/>
    </source>
</evidence>
<evidence type="ECO:0000256" key="9">
    <source>
        <dbReference type="ARBA" id="ARBA00039751"/>
    </source>
</evidence>
<sequence length="376" mass="42137">MSHAKLSIGIAGAGLLGRLIAWQLLRKGHRVMLFDRGPEHGTQAAAWTAAGMVAPLSEAVVSDRFIYDMGRYALRQWPQWVKQLPAHRRPLWQFNGSLVVAHPQDQSELTQFYRDLYHVTGDTQGYQWLTRPALHSLEPDLNDQFQHGLLLENEGHLDNRTLFTALGNALRELGGHCVFDCEVELESGLIHTPSGPRRFDQVIDCRGMGAKSGFPELRGVRGEILQVQTRDLTLNRPVRLMHPRYQLYVVPKPDHHFVIGATQIESEDRSPMSLQSSLELSSALYTLAPAFSEARIVEQSVNLRPALPDNNPGITREDRLLRVNGLFRHGYLLAPAVVDQVMAMIDEGADTEFAPHLLNLSRNALNDNSQSEQRAG</sequence>
<evidence type="ECO:0000256" key="3">
    <source>
        <dbReference type="ARBA" id="ARBA00006730"/>
    </source>
</evidence>